<protein>
    <recommendedName>
        <fullName evidence="3">Transposase</fullName>
    </recommendedName>
</protein>
<accession>A0ABT1TEJ1</accession>
<gene>
    <name evidence="1" type="ORF">NP590_06995</name>
</gene>
<dbReference type="RefSeq" id="WP_256601588.1">
    <property type="nucleotide sequence ID" value="NZ_JANIBJ010000010.1"/>
</dbReference>
<name>A0ABT1TEJ1_9GAMM</name>
<sequence>MARFKLKESKKELTSYAGLSLIGQCLEVVNVEAIVDGRIPVSLGP</sequence>
<dbReference type="Proteomes" id="UP001524499">
    <property type="component" value="Unassembled WGS sequence"/>
</dbReference>
<proteinExistence type="predicted"/>
<organism evidence="1 2">
    <name type="scientific">Methylomonas subterranea</name>
    <dbReference type="NCBI Taxonomy" id="2952225"/>
    <lineage>
        <taxon>Bacteria</taxon>
        <taxon>Pseudomonadati</taxon>
        <taxon>Pseudomonadota</taxon>
        <taxon>Gammaproteobacteria</taxon>
        <taxon>Methylococcales</taxon>
        <taxon>Methylococcaceae</taxon>
        <taxon>Methylomonas</taxon>
    </lineage>
</organism>
<dbReference type="EMBL" id="JANIBJ010000010">
    <property type="protein sequence ID" value="MCQ8103845.1"/>
    <property type="molecule type" value="Genomic_DNA"/>
</dbReference>
<comment type="caution">
    <text evidence="1">The sequence shown here is derived from an EMBL/GenBank/DDBJ whole genome shotgun (WGS) entry which is preliminary data.</text>
</comment>
<evidence type="ECO:0008006" key="3">
    <source>
        <dbReference type="Google" id="ProtNLM"/>
    </source>
</evidence>
<evidence type="ECO:0000313" key="1">
    <source>
        <dbReference type="EMBL" id="MCQ8103845.1"/>
    </source>
</evidence>
<reference evidence="1 2" key="1">
    <citation type="submission" date="2022-07" db="EMBL/GenBank/DDBJ databases">
        <title>Methylomonas rivi sp. nov., Methylomonas rosea sp. nov., Methylomonas aureus sp. nov. and Methylomonas subterranea sp. nov., four novel methanotrophs isolated from a freshwater creek and the deep terrestrial subsurface.</title>
        <authorList>
            <person name="Abin C."/>
            <person name="Sankaranarayanan K."/>
            <person name="Garner C."/>
            <person name="Sindelar R."/>
            <person name="Kotary K."/>
            <person name="Garner R."/>
            <person name="Barclay S."/>
            <person name="Lawson P."/>
            <person name="Krumholz L."/>
        </authorList>
    </citation>
    <scope>NUCLEOTIDE SEQUENCE [LARGE SCALE GENOMIC DNA]</scope>
    <source>
        <strain evidence="1 2">SURF-2</strain>
    </source>
</reference>
<keyword evidence="2" id="KW-1185">Reference proteome</keyword>
<evidence type="ECO:0000313" key="2">
    <source>
        <dbReference type="Proteomes" id="UP001524499"/>
    </source>
</evidence>